<keyword evidence="5 6" id="KW-0472">Membrane</keyword>
<dbReference type="Proteomes" id="UP001377337">
    <property type="component" value="Chromosome"/>
</dbReference>
<comment type="similarity">
    <text evidence="2">Belongs to the TMEM19 family.</text>
</comment>
<dbReference type="RefSeq" id="WP_338777133.1">
    <property type="nucleotide sequence ID" value="NZ_CP147407.1"/>
</dbReference>
<gene>
    <name evidence="7" type="ORF">WCV65_13490</name>
</gene>
<feature type="transmembrane region" description="Helical" evidence="6">
    <location>
        <begin position="41"/>
        <end position="64"/>
    </location>
</feature>
<proteinExistence type="inferred from homology"/>
<evidence type="ECO:0000256" key="6">
    <source>
        <dbReference type="SAM" id="Phobius"/>
    </source>
</evidence>
<keyword evidence="8" id="KW-1185">Reference proteome</keyword>
<dbReference type="Pfam" id="PF01940">
    <property type="entry name" value="DUF92"/>
    <property type="match status" value="1"/>
</dbReference>
<keyword evidence="3 6" id="KW-0812">Transmembrane</keyword>
<accession>A0ABZ2ND70</accession>
<keyword evidence="4 6" id="KW-1133">Transmembrane helix</keyword>
<reference evidence="7 8" key="1">
    <citation type="submission" date="2024-02" db="EMBL/GenBank/DDBJ databases">
        <title>Seven novel Bacillus-like species.</title>
        <authorList>
            <person name="Liu G."/>
        </authorList>
    </citation>
    <scope>NUCLEOTIDE SEQUENCE [LARGE SCALE GENOMIC DNA]</scope>
    <source>
        <strain evidence="7 8">FJAT-52054</strain>
    </source>
</reference>
<comment type="subcellular location">
    <subcellularLocation>
        <location evidence="1">Membrane</location>
        <topology evidence="1">Multi-pass membrane protein</topology>
    </subcellularLocation>
</comment>
<sequence>MSNPIHILGLLLIGLISLAGWKIKSLTLSGAAAACLTGLLIYLGYGFHGLFLLGAFFSSSSLLSKYKRNKKKVLDEMLEKGDRRDSVQVIANGGISSIASFLFWLTGADLWTAVFCTSIAAANSDTWASEIGTLSKKAPRMLLSLKKTVRGTSGAVSLLGTAAAAAGAGFIAILSVFVFNLDWQWGVMIALIGFGGNLADTLLGGTVQVKYECPVCKEVTEKKIHCGVKGRVVQGYSFFNNDVVNMISICMAAALSAGVVILL</sequence>
<dbReference type="EMBL" id="CP147407">
    <property type="protein sequence ID" value="WXB95575.1"/>
    <property type="molecule type" value="Genomic_DNA"/>
</dbReference>
<organism evidence="7 8">
    <name type="scientific">Metabacillus sediminis</name>
    <dbReference type="NCBI Taxonomy" id="3117746"/>
    <lineage>
        <taxon>Bacteria</taxon>
        <taxon>Bacillati</taxon>
        <taxon>Bacillota</taxon>
        <taxon>Bacilli</taxon>
        <taxon>Bacillales</taxon>
        <taxon>Bacillaceae</taxon>
        <taxon>Metabacillus</taxon>
    </lineage>
</organism>
<evidence type="ECO:0000256" key="4">
    <source>
        <dbReference type="ARBA" id="ARBA00022989"/>
    </source>
</evidence>
<evidence type="ECO:0000313" key="8">
    <source>
        <dbReference type="Proteomes" id="UP001377337"/>
    </source>
</evidence>
<dbReference type="InterPro" id="IPR002794">
    <property type="entry name" value="DUF92_TMEM19"/>
</dbReference>
<feature type="transmembrane region" description="Helical" evidence="6">
    <location>
        <begin position="85"/>
        <end position="104"/>
    </location>
</feature>
<dbReference type="PANTHER" id="PTHR13353:SF5">
    <property type="entry name" value="TRANSMEMBRANE PROTEIN 19"/>
    <property type="match status" value="1"/>
</dbReference>
<protein>
    <submittedName>
        <fullName evidence="7">DUF92 domain-containing protein</fullName>
    </submittedName>
</protein>
<evidence type="ECO:0000256" key="3">
    <source>
        <dbReference type="ARBA" id="ARBA00022692"/>
    </source>
</evidence>
<evidence type="ECO:0000313" key="7">
    <source>
        <dbReference type="EMBL" id="WXB95575.1"/>
    </source>
</evidence>
<name>A0ABZ2ND70_9BACI</name>
<evidence type="ECO:0000256" key="2">
    <source>
        <dbReference type="ARBA" id="ARBA00009012"/>
    </source>
</evidence>
<dbReference type="PANTHER" id="PTHR13353">
    <property type="entry name" value="TRANSMEMBRANE PROTEIN 19"/>
    <property type="match status" value="1"/>
</dbReference>
<feature type="transmembrane region" description="Helical" evidence="6">
    <location>
        <begin position="243"/>
        <end position="262"/>
    </location>
</feature>
<feature type="transmembrane region" description="Helical" evidence="6">
    <location>
        <begin position="155"/>
        <end position="179"/>
    </location>
</feature>
<evidence type="ECO:0000256" key="1">
    <source>
        <dbReference type="ARBA" id="ARBA00004141"/>
    </source>
</evidence>
<evidence type="ECO:0000256" key="5">
    <source>
        <dbReference type="ARBA" id="ARBA00023136"/>
    </source>
</evidence>